<dbReference type="InterPro" id="IPR011990">
    <property type="entry name" value="TPR-like_helical_dom_sf"/>
</dbReference>
<dbReference type="RefSeq" id="WP_147826041.1">
    <property type="nucleotide sequence ID" value="NZ_BAAARG010000003.1"/>
</dbReference>
<dbReference type="AlphaFoldDB" id="A0A5C8HL77"/>
<dbReference type="OrthoDB" id="3637137at2"/>
<accession>A0A5C8HL77</accession>
<dbReference type="EMBL" id="VRSW01000003">
    <property type="protein sequence ID" value="TXK03985.1"/>
    <property type="molecule type" value="Genomic_DNA"/>
</dbReference>
<comment type="caution">
    <text evidence="1">The sequence shown here is derived from an EMBL/GenBank/DDBJ whole genome shotgun (WGS) entry which is preliminary data.</text>
</comment>
<name>A0A5C8HL77_9MICO</name>
<evidence type="ECO:0000313" key="1">
    <source>
        <dbReference type="EMBL" id="TXK03985.1"/>
    </source>
</evidence>
<evidence type="ECO:0000313" key="2">
    <source>
        <dbReference type="Proteomes" id="UP000321196"/>
    </source>
</evidence>
<organism evidence="1 2">
    <name type="scientific">Microbacterium mitrae</name>
    <dbReference type="NCBI Taxonomy" id="664640"/>
    <lineage>
        <taxon>Bacteria</taxon>
        <taxon>Bacillati</taxon>
        <taxon>Actinomycetota</taxon>
        <taxon>Actinomycetes</taxon>
        <taxon>Micrococcales</taxon>
        <taxon>Microbacteriaceae</taxon>
        <taxon>Microbacterium</taxon>
    </lineage>
</organism>
<protein>
    <submittedName>
        <fullName evidence="1">Tetratricopeptide repeat protein</fullName>
    </submittedName>
</protein>
<proteinExistence type="predicted"/>
<dbReference type="Proteomes" id="UP000321196">
    <property type="component" value="Unassembled WGS sequence"/>
</dbReference>
<sequence length="424" mass="45715">MSSKPNFSERRAIERDRDLAWELVEVQPENPRIAQLVGSVLQRAPGFVSMHLVLGRHREAIGDIPGARAAYATLISSSSGSVSAALASLRDLERREGNLTEALRLAEQVVQREPEDWQQQMQLGVAQIWGLDPETGFDQLDRAVAHCAVVDARAYPDVLARRAAYLLDAGAEPARLLIAAEEAITASPANVQLSTVLAFAYAYHYRLHEARDMLLRVLRMDPTDGAATMGMSLVQSLVKPLDSGDATIQDLRDAGLGEYMWRMLRDYLYGTDVASALAALDAVMPSGLAASLLPPAPDPRAAAGDPEIARWHDGQIAGAGGLWHADSRLRLLSSAEIEELDSTVAAEPSAWSPFAEQDGFYGFVMTDDAGGYAGTGAGGRFVQRTADGDEQVLAENLADWLWDRVADFGGADPRPGAALKKGNR</sequence>
<dbReference type="SUPFAM" id="SSF48452">
    <property type="entry name" value="TPR-like"/>
    <property type="match status" value="1"/>
</dbReference>
<keyword evidence="2" id="KW-1185">Reference proteome</keyword>
<dbReference type="Gene3D" id="1.25.40.10">
    <property type="entry name" value="Tetratricopeptide repeat domain"/>
    <property type="match status" value="1"/>
</dbReference>
<reference evidence="1 2" key="1">
    <citation type="submission" date="2019-08" db="EMBL/GenBank/DDBJ databases">
        <authorList>
            <person name="Dong K."/>
        </authorList>
    </citation>
    <scope>NUCLEOTIDE SEQUENCE [LARGE SCALE GENOMIC DNA]</scope>
    <source>
        <strain evidence="1 2">M4-8</strain>
    </source>
</reference>
<gene>
    <name evidence="1" type="ORF">FVP60_09410</name>
</gene>